<organism evidence="1 2">
    <name type="scientific">Lentinula guzmanii</name>
    <dbReference type="NCBI Taxonomy" id="2804957"/>
    <lineage>
        <taxon>Eukaryota</taxon>
        <taxon>Fungi</taxon>
        <taxon>Dikarya</taxon>
        <taxon>Basidiomycota</taxon>
        <taxon>Agaricomycotina</taxon>
        <taxon>Agaricomycetes</taxon>
        <taxon>Agaricomycetidae</taxon>
        <taxon>Agaricales</taxon>
        <taxon>Marasmiineae</taxon>
        <taxon>Omphalotaceae</taxon>
        <taxon>Lentinula</taxon>
    </lineage>
</organism>
<protein>
    <submittedName>
        <fullName evidence="1">Uncharacterized protein</fullName>
    </submittedName>
</protein>
<accession>A0AA38JP40</accession>
<gene>
    <name evidence="1" type="ORF">DFJ43DRAFT_1036597</name>
</gene>
<name>A0AA38JP40_9AGAR</name>
<dbReference type="Proteomes" id="UP001176059">
    <property type="component" value="Unassembled WGS sequence"/>
</dbReference>
<reference evidence="1" key="1">
    <citation type="submission" date="2022-08" db="EMBL/GenBank/DDBJ databases">
        <authorList>
            <consortium name="DOE Joint Genome Institute"/>
            <person name="Min B."/>
            <person name="Sierra-Patev S."/>
            <person name="Naranjo-Ortiz M."/>
            <person name="Looney B."/>
            <person name="Konkel Z."/>
            <person name="Slot J.C."/>
            <person name="Sakamoto Y."/>
            <person name="Steenwyk J.L."/>
            <person name="Rokas A."/>
            <person name="Carro J."/>
            <person name="Camarero S."/>
            <person name="Ferreira P."/>
            <person name="Molpeceres G."/>
            <person name="Ruiz-duenas F.J."/>
            <person name="Serrano A."/>
            <person name="Henrissat B."/>
            <person name="Drula E."/>
            <person name="Hughes K.W."/>
            <person name="Mata J.L."/>
            <person name="Ishikawa N.K."/>
            <person name="Vargas-Isla R."/>
            <person name="Ushijima S."/>
            <person name="Smith C.A."/>
            <person name="Ahrendt S."/>
            <person name="Andreopoulos W."/>
            <person name="He G."/>
            <person name="LaButti K."/>
            <person name="Lipzen A."/>
            <person name="Ng V."/>
            <person name="Riley R."/>
            <person name="Sandor L."/>
            <person name="Barry K."/>
            <person name="Martinez A.T."/>
            <person name="Xiao Y."/>
            <person name="Gibbons J.G."/>
            <person name="Terashima K."/>
            <person name="Hibbett D.S."/>
            <person name="Grigoriev I.V."/>
        </authorList>
    </citation>
    <scope>NUCLEOTIDE SEQUENCE</scope>
    <source>
        <strain evidence="1">ET3784</strain>
    </source>
</reference>
<dbReference type="EMBL" id="JANVFO010000007">
    <property type="protein sequence ID" value="KAJ3735867.1"/>
    <property type="molecule type" value="Genomic_DNA"/>
</dbReference>
<sequence>MKTSIGLYFLGRTQLPVQESPHTEELSYRKIQKNLNLTNAVCVYDLYEDSLTAYREAVTKVTDALKSMEVPEADWPRNLRTSERNKDVTLTVFEQMELERDLAAEARQVGYQFWLGSLNTFITGQDLNYLHK</sequence>
<evidence type="ECO:0000313" key="2">
    <source>
        <dbReference type="Proteomes" id="UP001176059"/>
    </source>
</evidence>
<keyword evidence="2" id="KW-1185">Reference proteome</keyword>
<proteinExistence type="predicted"/>
<reference evidence="1" key="2">
    <citation type="journal article" date="2023" name="Proc. Natl. Acad. Sci. U.S.A.">
        <title>A global phylogenomic analysis of the shiitake genus Lentinula.</title>
        <authorList>
            <person name="Sierra-Patev S."/>
            <person name="Min B."/>
            <person name="Naranjo-Ortiz M."/>
            <person name="Looney B."/>
            <person name="Konkel Z."/>
            <person name="Slot J.C."/>
            <person name="Sakamoto Y."/>
            <person name="Steenwyk J.L."/>
            <person name="Rokas A."/>
            <person name="Carro J."/>
            <person name="Camarero S."/>
            <person name="Ferreira P."/>
            <person name="Molpeceres G."/>
            <person name="Ruiz-Duenas F.J."/>
            <person name="Serrano A."/>
            <person name="Henrissat B."/>
            <person name="Drula E."/>
            <person name="Hughes K.W."/>
            <person name="Mata J.L."/>
            <person name="Ishikawa N.K."/>
            <person name="Vargas-Isla R."/>
            <person name="Ushijima S."/>
            <person name="Smith C.A."/>
            <person name="Donoghue J."/>
            <person name="Ahrendt S."/>
            <person name="Andreopoulos W."/>
            <person name="He G."/>
            <person name="LaButti K."/>
            <person name="Lipzen A."/>
            <person name="Ng V."/>
            <person name="Riley R."/>
            <person name="Sandor L."/>
            <person name="Barry K."/>
            <person name="Martinez A.T."/>
            <person name="Xiao Y."/>
            <person name="Gibbons J.G."/>
            <person name="Terashima K."/>
            <person name="Grigoriev I.V."/>
            <person name="Hibbett D."/>
        </authorList>
    </citation>
    <scope>NUCLEOTIDE SEQUENCE</scope>
    <source>
        <strain evidence="1">ET3784</strain>
    </source>
</reference>
<dbReference type="AlphaFoldDB" id="A0AA38JP40"/>
<comment type="caution">
    <text evidence="1">The sequence shown here is derived from an EMBL/GenBank/DDBJ whole genome shotgun (WGS) entry which is preliminary data.</text>
</comment>
<evidence type="ECO:0000313" key="1">
    <source>
        <dbReference type="EMBL" id="KAJ3735867.1"/>
    </source>
</evidence>